<organism evidence="2 3">
    <name type="scientific">Succiniclasticum ruminis DSM 9236</name>
    <dbReference type="NCBI Taxonomy" id="1123323"/>
    <lineage>
        <taxon>Bacteria</taxon>
        <taxon>Bacillati</taxon>
        <taxon>Bacillota</taxon>
        <taxon>Negativicutes</taxon>
        <taxon>Acidaminococcales</taxon>
        <taxon>Acidaminococcaceae</taxon>
        <taxon>Succiniclasticum</taxon>
    </lineage>
</organism>
<proteinExistence type="predicted"/>
<sequence length="97" mass="10764">MNEYKENKAAHYRLPKTTTLEDLGMKVSALVGAVLKMGDRVLVTDRGWKGFIAGVYEFVDTPEETGLDEIECRLNLVAMSQEVFEDGGHAIAWAMNA</sequence>
<dbReference type="InterPro" id="IPR040613">
    <property type="entry name" value="Nmad4"/>
</dbReference>
<name>A0A1I2BWM8_9FIRM</name>
<dbReference type="RefSeq" id="WP_177205968.1">
    <property type="nucleotide sequence ID" value="NZ_FONL01000010.1"/>
</dbReference>
<feature type="domain" description="Nucleotide modification associated" evidence="1">
    <location>
        <begin position="15"/>
        <end position="96"/>
    </location>
</feature>
<dbReference type="STRING" id="1123323.SAMN05216245_11032"/>
<dbReference type="Proteomes" id="UP000198896">
    <property type="component" value="Unassembled WGS sequence"/>
</dbReference>
<evidence type="ECO:0000313" key="3">
    <source>
        <dbReference type="Proteomes" id="UP000198896"/>
    </source>
</evidence>
<dbReference type="AlphaFoldDB" id="A0A1I2BWM8"/>
<reference evidence="2 3" key="1">
    <citation type="submission" date="2016-10" db="EMBL/GenBank/DDBJ databases">
        <authorList>
            <person name="de Groot N.N."/>
        </authorList>
    </citation>
    <scope>NUCLEOTIDE SEQUENCE [LARGE SCALE GENOMIC DNA]</scope>
    <source>
        <strain evidence="2 3">DSM 9236</strain>
    </source>
</reference>
<gene>
    <name evidence="2" type="ORF">SAMN05216245_11032</name>
</gene>
<protein>
    <recommendedName>
        <fullName evidence="1">Nucleotide modification associated domain-containing protein</fullName>
    </recommendedName>
</protein>
<dbReference type="EMBL" id="FONL01000010">
    <property type="protein sequence ID" value="SFE60328.1"/>
    <property type="molecule type" value="Genomic_DNA"/>
</dbReference>
<dbReference type="Pfam" id="PF18756">
    <property type="entry name" value="Nmad4"/>
    <property type="match status" value="1"/>
</dbReference>
<accession>A0A1I2BWM8</accession>
<keyword evidence="3" id="KW-1185">Reference proteome</keyword>
<evidence type="ECO:0000259" key="1">
    <source>
        <dbReference type="Pfam" id="PF18756"/>
    </source>
</evidence>
<evidence type="ECO:0000313" key="2">
    <source>
        <dbReference type="EMBL" id="SFE60328.1"/>
    </source>
</evidence>